<feature type="non-terminal residue" evidence="1">
    <location>
        <position position="1"/>
    </location>
</feature>
<evidence type="ECO:0000313" key="2">
    <source>
        <dbReference type="Proteomes" id="UP001381693"/>
    </source>
</evidence>
<dbReference type="EMBL" id="JAXCGZ010022715">
    <property type="protein sequence ID" value="KAK7026396.1"/>
    <property type="molecule type" value="Genomic_DNA"/>
</dbReference>
<sequence length="59" mass="6890">ISKEDRTTEVAVETLEDQGATQVLVQIDKSPVQFRRSYRVSRQPDRLVITWKKRSCVEI</sequence>
<name>A0AAN8WGD4_HALRR</name>
<keyword evidence="2" id="KW-1185">Reference proteome</keyword>
<accession>A0AAN8WGD4</accession>
<protein>
    <submittedName>
        <fullName evidence="1">Uncharacterized protein</fullName>
    </submittedName>
</protein>
<evidence type="ECO:0000313" key="1">
    <source>
        <dbReference type="EMBL" id="KAK7026396.1"/>
    </source>
</evidence>
<proteinExistence type="predicted"/>
<reference evidence="1 2" key="1">
    <citation type="submission" date="2023-11" db="EMBL/GenBank/DDBJ databases">
        <title>Halocaridina rubra genome assembly.</title>
        <authorList>
            <person name="Smith C."/>
        </authorList>
    </citation>
    <scope>NUCLEOTIDE SEQUENCE [LARGE SCALE GENOMIC DNA]</scope>
    <source>
        <strain evidence="1">EP-1</strain>
        <tissue evidence="1">Whole</tissue>
    </source>
</reference>
<organism evidence="1 2">
    <name type="scientific">Halocaridina rubra</name>
    <name type="common">Hawaiian red shrimp</name>
    <dbReference type="NCBI Taxonomy" id="373956"/>
    <lineage>
        <taxon>Eukaryota</taxon>
        <taxon>Metazoa</taxon>
        <taxon>Ecdysozoa</taxon>
        <taxon>Arthropoda</taxon>
        <taxon>Crustacea</taxon>
        <taxon>Multicrustacea</taxon>
        <taxon>Malacostraca</taxon>
        <taxon>Eumalacostraca</taxon>
        <taxon>Eucarida</taxon>
        <taxon>Decapoda</taxon>
        <taxon>Pleocyemata</taxon>
        <taxon>Caridea</taxon>
        <taxon>Atyoidea</taxon>
        <taxon>Atyidae</taxon>
        <taxon>Halocaridina</taxon>
    </lineage>
</organism>
<dbReference type="Proteomes" id="UP001381693">
    <property type="component" value="Unassembled WGS sequence"/>
</dbReference>
<comment type="caution">
    <text evidence="1">The sequence shown here is derived from an EMBL/GenBank/DDBJ whole genome shotgun (WGS) entry which is preliminary data.</text>
</comment>
<dbReference type="AlphaFoldDB" id="A0AAN8WGD4"/>
<gene>
    <name evidence="1" type="ORF">SK128_026207</name>
</gene>